<dbReference type="SUPFAM" id="SSF52374">
    <property type="entry name" value="Nucleotidylyl transferase"/>
    <property type="match status" value="1"/>
</dbReference>
<evidence type="ECO:0000256" key="1">
    <source>
        <dbReference type="ARBA" id="ARBA00022694"/>
    </source>
</evidence>
<dbReference type="GO" id="GO:0016879">
    <property type="term" value="F:ligase activity, forming carbon-nitrogen bonds"/>
    <property type="evidence" value="ECO:0007669"/>
    <property type="project" value="UniProtKB-UniRule"/>
</dbReference>
<dbReference type="GO" id="GO:0005524">
    <property type="term" value="F:ATP binding"/>
    <property type="evidence" value="ECO:0007669"/>
    <property type="project" value="UniProtKB-KW"/>
</dbReference>
<dbReference type="STRING" id="1871336.BBG48_10535"/>
<evidence type="ECO:0000256" key="2">
    <source>
        <dbReference type="HAMAP-Rule" id="MF_01539"/>
    </source>
</evidence>
<dbReference type="GO" id="GO:0016740">
    <property type="term" value="F:transferase activity"/>
    <property type="evidence" value="ECO:0007669"/>
    <property type="project" value="UniProtKB-KW"/>
</dbReference>
<dbReference type="Proteomes" id="UP000093352">
    <property type="component" value="Unassembled WGS sequence"/>
</dbReference>
<keyword evidence="2" id="KW-0436">Ligase</keyword>
<dbReference type="GO" id="GO:0000049">
    <property type="term" value="F:tRNA binding"/>
    <property type="evidence" value="ECO:0007669"/>
    <property type="project" value="UniProtKB-KW"/>
</dbReference>
<dbReference type="PANTHER" id="PTHR37825:SF1">
    <property type="entry name" value="TRNA(MET) CYTIDINE ACETATE LIGASE"/>
    <property type="match status" value="1"/>
</dbReference>
<dbReference type="InterPro" id="IPR008513">
    <property type="entry name" value="tRNA(Met)_cyd_acetate_ligase"/>
</dbReference>
<dbReference type="PANTHER" id="PTHR37825">
    <property type="entry name" value="TRNA(MET) CYTIDINE ACETATE LIGASE"/>
    <property type="match status" value="1"/>
</dbReference>
<reference evidence="3 4" key="1">
    <citation type="journal article" date="2016" name="Genome Announc.">
        <title>Draft Genome Sequence of Criibacterium bergeronii gen. nov., sp. nov., Strain CCRI-22567T, Isolated from a Vaginal Sample from a Woman with Bacterial Vaginosis.</title>
        <authorList>
            <person name="Maheux A.F."/>
            <person name="Berube E."/>
            <person name="Boudreau D.K."/>
            <person name="Raymond F."/>
            <person name="Corbeil J."/>
            <person name="Roy P.H."/>
            <person name="Boissinot M."/>
            <person name="Omar R.F."/>
        </authorList>
    </citation>
    <scope>NUCLEOTIDE SEQUENCE [LARGE SCALE GENOMIC DNA]</scope>
    <source>
        <strain evidence="3 4">CCRI-22567</strain>
    </source>
</reference>
<dbReference type="GO" id="GO:0005737">
    <property type="term" value="C:cytoplasm"/>
    <property type="evidence" value="ECO:0007669"/>
    <property type="project" value="UniProtKB-SubCell"/>
</dbReference>
<comment type="similarity">
    <text evidence="2">Belongs to the TmcAL family.</text>
</comment>
<comment type="catalytic activity">
    <reaction evidence="2">
        <text>cytidine(34) in elongator tRNA(Met) + acetate + ATP = N(4)-acetylcytidine(34) in elongator tRNA(Met) + AMP + diphosphate</text>
        <dbReference type="Rhea" id="RHEA:58144"/>
        <dbReference type="Rhea" id="RHEA-COMP:10693"/>
        <dbReference type="Rhea" id="RHEA-COMP:10694"/>
        <dbReference type="ChEBI" id="CHEBI:30089"/>
        <dbReference type="ChEBI" id="CHEBI:30616"/>
        <dbReference type="ChEBI" id="CHEBI:33019"/>
        <dbReference type="ChEBI" id="CHEBI:74900"/>
        <dbReference type="ChEBI" id="CHEBI:82748"/>
        <dbReference type="ChEBI" id="CHEBI:456215"/>
    </reaction>
</comment>
<name>A0A371ILG6_9FIRM</name>
<proteinExistence type="inferred from homology"/>
<protein>
    <recommendedName>
        <fullName evidence="2">tRNA(Met) cytidine acetate ligase</fullName>
        <ecNumber evidence="2">6.3.4.-</ecNumber>
    </recommendedName>
</protein>
<dbReference type="Pfam" id="PF05636">
    <property type="entry name" value="HIGH_NTase1"/>
    <property type="match status" value="1"/>
</dbReference>
<keyword evidence="3" id="KW-0808">Transferase</keyword>
<comment type="caution">
    <text evidence="3">The sequence shown here is derived from an EMBL/GenBank/DDBJ whole genome shotgun (WGS) entry which is preliminary data.</text>
</comment>
<accession>A0A371ILG6</accession>
<keyword evidence="2" id="KW-0963">Cytoplasm</keyword>
<comment type="function">
    <text evidence="2">Catalyzes the formation of N(4)-acetylcytidine (ac(4)C) at the wobble position of elongator tRNA(Met), using acetate and ATP as substrates. First activates an acetate ion to form acetyladenylate (Ac-AMP) and then transfers the acetyl group to tRNA to form ac(4)C34.</text>
</comment>
<keyword evidence="4" id="KW-1185">Reference proteome</keyword>
<sequence>MTNKYKVIGIVSEYNPFHTGHKHQIETIKKEYYNPYIISLISGEFVQRGAAAIVDKYARATMAVKNGADLCIQLPTFFSTQVAEIFAKGAINTLNSLGIVDAIHFGSETGDIALLESQSKKIENSYSSIYSDTILDEKNLPLNTLIKNNNKSGKSFIKIFSENNGNLPDMSNDILAIEYIKALKYFNSNIVPLTMKRHVSSHNEVSINKEFASSTAIRNSIHEGMLTDKSPENIFKFLPENSLIDFKEKKYIFDEHFFEMIKFQIISNKENLKDIFEISEGLENRILKFVDTAKTYEDLIFSIKSKRYTLARIRRIMFNILLDIQKSQIDTIKASGYKIPYIKILAFNDRGRYIIKKIKQKNNVEIINKFANYKPYDEYSTLFYEKDLLANRIYNIPITKYKSLDYFTSPSYIK</sequence>
<comment type="caution">
    <text evidence="2">Lacks conserved residue(s) required for the propagation of feature annotation.</text>
</comment>
<keyword evidence="2" id="KW-0820">tRNA-binding</keyword>
<keyword evidence="2" id="KW-0694">RNA-binding</keyword>
<gene>
    <name evidence="2" type="primary">tmcAL</name>
    <name evidence="3" type="ORF">BBG48_005245</name>
</gene>
<dbReference type="GO" id="GO:0006400">
    <property type="term" value="P:tRNA modification"/>
    <property type="evidence" value="ECO:0007669"/>
    <property type="project" value="UniProtKB-UniRule"/>
</dbReference>
<feature type="binding site" evidence="2">
    <location>
        <position position="106"/>
    </location>
    <ligand>
        <name>ATP</name>
        <dbReference type="ChEBI" id="CHEBI:30616"/>
    </ligand>
</feature>
<dbReference type="HAMAP" id="MF_01539">
    <property type="entry name" value="TmcAL"/>
    <property type="match status" value="1"/>
</dbReference>
<organism evidence="3 4">
    <name type="scientific">Criibacterium bergeronii</name>
    <dbReference type="NCBI Taxonomy" id="1871336"/>
    <lineage>
        <taxon>Bacteria</taxon>
        <taxon>Bacillati</taxon>
        <taxon>Bacillota</taxon>
        <taxon>Clostridia</taxon>
        <taxon>Peptostreptococcales</taxon>
        <taxon>Filifactoraceae</taxon>
        <taxon>Criibacterium</taxon>
    </lineage>
</organism>
<evidence type="ECO:0000313" key="4">
    <source>
        <dbReference type="Proteomes" id="UP000093352"/>
    </source>
</evidence>
<feature type="binding site" evidence="2">
    <location>
        <position position="197"/>
    </location>
    <ligand>
        <name>ATP</name>
        <dbReference type="ChEBI" id="CHEBI:30616"/>
    </ligand>
</feature>
<dbReference type="Gene3D" id="3.40.50.620">
    <property type="entry name" value="HUPs"/>
    <property type="match status" value="1"/>
</dbReference>
<feature type="binding site" evidence="2">
    <location>
        <begin position="11"/>
        <end position="24"/>
    </location>
    <ligand>
        <name>ATP</name>
        <dbReference type="ChEBI" id="CHEBI:30616"/>
    </ligand>
</feature>
<dbReference type="AlphaFoldDB" id="A0A371ILG6"/>
<keyword evidence="1 2" id="KW-0819">tRNA processing</keyword>
<dbReference type="EMBL" id="MBEW02000008">
    <property type="protein sequence ID" value="RDY21335.1"/>
    <property type="molecule type" value="Genomic_DNA"/>
</dbReference>
<comment type="subcellular location">
    <subcellularLocation>
        <location evidence="2">Cytoplasm</location>
    </subcellularLocation>
</comment>
<keyword evidence="2" id="KW-0547">Nucleotide-binding</keyword>
<dbReference type="EC" id="6.3.4.-" evidence="2"/>
<dbReference type="InterPro" id="IPR014729">
    <property type="entry name" value="Rossmann-like_a/b/a_fold"/>
</dbReference>
<feature type="binding site" evidence="2">
    <location>
        <position position="172"/>
    </location>
    <ligand>
        <name>ATP</name>
        <dbReference type="ChEBI" id="CHEBI:30616"/>
    </ligand>
</feature>
<evidence type="ECO:0000313" key="3">
    <source>
        <dbReference type="EMBL" id="RDY21335.1"/>
    </source>
</evidence>
<dbReference type="RefSeq" id="WP_068913434.1">
    <property type="nucleotide sequence ID" value="NZ_MBEW02000008.1"/>
</dbReference>
<keyword evidence="2" id="KW-0067">ATP-binding</keyword>